<gene>
    <name evidence="2" type="ORF">CBR_g36939</name>
</gene>
<keyword evidence="3" id="KW-1185">Reference proteome</keyword>
<accession>A0A388JZE0</accession>
<keyword evidence="1" id="KW-0732">Signal</keyword>
<proteinExistence type="predicted"/>
<sequence>MCWCVAKICWSLLKAMSSAPCAAMGNVPDDDRSKLSTAKRAAVAATFTVVLMRCQMERSAGRLKAQVRARKRKAMQALSTAGLDTAAICHAVFQVCCAMGCGGMPRATPRWWVKRRTGGAWEDLRPADDATEEYFRDKLRMSPRVFCEITKNMSPFLQRRVTFYGEPLQPDHIVAYALYRWVSGETYESSMCNFGIGRASGVVAVGDVTVALRAVYEKKVLWSTGVRKAVVLRAFADKGFPNCHDCMDIMHIYIDKPANAPGEDHFDRK</sequence>
<feature type="chain" id="PRO_5017485086" description="DDE Tnp4 domain-containing protein" evidence="1">
    <location>
        <begin position="24"/>
        <end position="269"/>
    </location>
</feature>
<evidence type="ECO:0008006" key="4">
    <source>
        <dbReference type="Google" id="ProtNLM"/>
    </source>
</evidence>
<protein>
    <recommendedName>
        <fullName evidence="4">DDE Tnp4 domain-containing protein</fullName>
    </recommendedName>
</protein>
<evidence type="ECO:0000256" key="1">
    <source>
        <dbReference type="SAM" id="SignalP"/>
    </source>
</evidence>
<feature type="signal peptide" evidence="1">
    <location>
        <begin position="1"/>
        <end position="23"/>
    </location>
</feature>
<dbReference type="Proteomes" id="UP000265515">
    <property type="component" value="Unassembled WGS sequence"/>
</dbReference>
<name>A0A388JZE0_CHABU</name>
<organism evidence="2 3">
    <name type="scientific">Chara braunii</name>
    <name type="common">Braun's stonewort</name>
    <dbReference type="NCBI Taxonomy" id="69332"/>
    <lineage>
        <taxon>Eukaryota</taxon>
        <taxon>Viridiplantae</taxon>
        <taxon>Streptophyta</taxon>
        <taxon>Charophyceae</taxon>
        <taxon>Charales</taxon>
        <taxon>Characeae</taxon>
        <taxon>Chara</taxon>
    </lineage>
</organism>
<evidence type="ECO:0000313" key="3">
    <source>
        <dbReference type="Proteomes" id="UP000265515"/>
    </source>
</evidence>
<dbReference type="EMBL" id="BFEA01000036">
    <property type="protein sequence ID" value="GBG63170.1"/>
    <property type="molecule type" value="Genomic_DNA"/>
</dbReference>
<comment type="caution">
    <text evidence="2">The sequence shown here is derived from an EMBL/GenBank/DDBJ whole genome shotgun (WGS) entry which is preliminary data.</text>
</comment>
<dbReference type="AlphaFoldDB" id="A0A388JZE0"/>
<evidence type="ECO:0000313" key="2">
    <source>
        <dbReference type="EMBL" id="GBG63170.1"/>
    </source>
</evidence>
<dbReference type="Gramene" id="GBG63170">
    <property type="protein sequence ID" value="GBG63170"/>
    <property type="gene ID" value="CBR_g36939"/>
</dbReference>
<reference evidence="2 3" key="1">
    <citation type="journal article" date="2018" name="Cell">
        <title>The Chara Genome: Secondary Complexity and Implications for Plant Terrestrialization.</title>
        <authorList>
            <person name="Nishiyama T."/>
            <person name="Sakayama H."/>
            <person name="Vries J.D."/>
            <person name="Buschmann H."/>
            <person name="Saint-Marcoux D."/>
            <person name="Ullrich K.K."/>
            <person name="Haas F.B."/>
            <person name="Vanderstraeten L."/>
            <person name="Becker D."/>
            <person name="Lang D."/>
            <person name="Vosolsobe S."/>
            <person name="Rombauts S."/>
            <person name="Wilhelmsson P.K.I."/>
            <person name="Janitza P."/>
            <person name="Kern R."/>
            <person name="Heyl A."/>
            <person name="Rumpler F."/>
            <person name="Villalobos L.I.A.C."/>
            <person name="Clay J.M."/>
            <person name="Skokan R."/>
            <person name="Toyoda A."/>
            <person name="Suzuki Y."/>
            <person name="Kagoshima H."/>
            <person name="Schijlen E."/>
            <person name="Tajeshwar N."/>
            <person name="Catarino B."/>
            <person name="Hetherington A.J."/>
            <person name="Saltykova A."/>
            <person name="Bonnot C."/>
            <person name="Breuninger H."/>
            <person name="Symeonidi A."/>
            <person name="Radhakrishnan G.V."/>
            <person name="Van Nieuwerburgh F."/>
            <person name="Deforce D."/>
            <person name="Chang C."/>
            <person name="Karol K.G."/>
            <person name="Hedrich R."/>
            <person name="Ulvskov P."/>
            <person name="Glockner G."/>
            <person name="Delwiche C.F."/>
            <person name="Petrasek J."/>
            <person name="Van de Peer Y."/>
            <person name="Friml J."/>
            <person name="Beilby M."/>
            <person name="Dolan L."/>
            <person name="Kohara Y."/>
            <person name="Sugano S."/>
            <person name="Fujiyama A."/>
            <person name="Delaux P.-M."/>
            <person name="Quint M."/>
            <person name="TheiBen G."/>
            <person name="Hagemann M."/>
            <person name="Harholt J."/>
            <person name="Dunand C."/>
            <person name="Zachgo S."/>
            <person name="Langdale J."/>
            <person name="Maumus F."/>
            <person name="Straeten D.V.D."/>
            <person name="Gould S.B."/>
            <person name="Rensing S.A."/>
        </authorList>
    </citation>
    <scope>NUCLEOTIDE SEQUENCE [LARGE SCALE GENOMIC DNA]</scope>
    <source>
        <strain evidence="2 3">S276</strain>
    </source>
</reference>